<dbReference type="Proteomes" id="UP000054683">
    <property type="component" value="Unassembled WGS sequence"/>
</dbReference>
<organism evidence="2 3">
    <name type="scientific">Caballeronia udeis</name>
    <dbReference type="NCBI Taxonomy" id="1232866"/>
    <lineage>
        <taxon>Bacteria</taxon>
        <taxon>Pseudomonadati</taxon>
        <taxon>Pseudomonadota</taxon>
        <taxon>Betaproteobacteria</taxon>
        <taxon>Burkholderiales</taxon>
        <taxon>Burkholderiaceae</taxon>
        <taxon>Caballeronia</taxon>
    </lineage>
</organism>
<protein>
    <submittedName>
        <fullName evidence="2">Uncharacterized protein</fullName>
    </submittedName>
</protein>
<reference evidence="2 3" key="1">
    <citation type="submission" date="2016-01" db="EMBL/GenBank/DDBJ databases">
        <authorList>
            <person name="Oliw E.H."/>
        </authorList>
    </citation>
    <scope>NUCLEOTIDE SEQUENCE [LARGE SCALE GENOMIC DNA]</scope>
    <source>
        <strain evidence="2">LMG 27134</strain>
    </source>
</reference>
<proteinExistence type="predicted"/>
<evidence type="ECO:0000256" key="1">
    <source>
        <dbReference type="SAM" id="Phobius"/>
    </source>
</evidence>
<gene>
    <name evidence="2" type="ORF">AWB69_03748</name>
</gene>
<keyword evidence="1" id="KW-0472">Membrane</keyword>
<dbReference type="AlphaFoldDB" id="A0A158H3D7"/>
<name>A0A158H3D7_9BURK</name>
<dbReference type="EMBL" id="FCOK02000023">
    <property type="protein sequence ID" value="SAL38280.1"/>
    <property type="molecule type" value="Genomic_DNA"/>
</dbReference>
<feature type="transmembrane region" description="Helical" evidence="1">
    <location>
        <begin position="49"/>
        <end position="66"/>
    </location>
</feature>
<keyword evidence="1" id="KW-1133">Transmembrane helix</keyword>
<keyword evidence="1" id="KW-0812">Transmembrane</keyword>
<evidence type="ECO:0000313" key="2">
    <source>
        <dbReference type="EMBL" id="SAL38280.1"/>
    </source>
</evidence>
<evidence type="ECO:0000313" key="3">
    <source>
        <dbReference type="Proteomes" id="UP000054683"/>
    </source>
</evidence>
<sequence length="68" mass="7479">MALSSLTKVRGHVRAWKAVRAFCAQRGGDYAELISLELADTKAKLLRELIAMVALAIGLLFAPFYVSR</sequence>
<dbReference type="RefSeq" id="WP_231937155.1">
    <property type="nucleotide sequence ID" value="NZ_FCOK02000023.1"/>
</dbReference>
<accession>A0A158H3D7</accession>